<dbReference type="AlphaFoldDB" id="A5G563"/>
<reference evidence="2 3" key="1">
    <citation type="submission" date="2007-05" db="EMBL/GenBank/DDBJ databases">
        <title>Complete sequence of Geobacter uraniireducens Rf4.</title>
        <authorList>
            <consortium name="US DOE Joint Genome Institute"/>
            <person name="Copeland A."/>
            <person name="Lucas S."/>
            <person name="Lapidus A."/>
            <person name="Barry K."/>
            <person name="Detter J.C."/>
            <person name="Glavina del Rio T."/>
            <person name="Hammon N."/>
            <person name="Israni S."/>
            <person name="Dalin E."/>
            <person name="Tice H."/>
            <person name="Pitluck S."/>
            <person name="Chertkov O."/>
            <person name="Brettin T."/>
            <person name="Bruce D."/>
            <person name="Han C."/>
            <person name="Schmutz J."/>
            <person name="Larimer F."/>
            <person name="Land M."/>
            <person name="Hauser L."/>
            <person name="Kyrpides N."/>
            <person name="Mikhailova N."/>
            <person name="Shelobolina E."/>
            <person name="Aklujkar M."/>
            <person name="Lovley D."/>
            <person name="Richardson P."/>
        </authorList>
    </citation>
    <scope>NUCLEOTIDE SEQUENCE [LARGE SCALE GENOMIC DNA]</scope>
    <source>
        <strain evidence="2 3">Rf4</strain>
    </source>
</reference>
<gene>
    <name evidence="2" type="ordered locus">Gura_2757</name>
</gene>
<dbReference type="STRING" id="351605.Gura_2757"/>
<evidence type="ECO:0000313" key="2">
    <source>
        <dbReference type="EMBL" id="ABQ26931.1"/>
    </source>
</evidence>
<keyword evidence="3" id="KW-1185">Reference proteome</keyword>
<dbReference type="PROSITE" id="PS51257">
    <property type="entry name" value="PROKAR_LIPOPROTEIN"/>
    <property type="match status" value="1"/>
</dbReference>
<dbReference type="EMBL" id="CP000698">
    <property type="protein sequence ID" value="ABQ26931.1"/>
    <property type="molecule type" value="Genomic_DNA"/>
</dbReference>
<evidence type="ECO:0000259" key="1">
    <source>
        <dbReference type="Pfam" id="PF09699"/>
    </source>
</evidence>
<dbReference type="KEGG" id="gur:Gura_2757"/>
<feature type="domain" description="Doubled CXXCH motif" evidence="1">
    <location>
        <begin position="88"/>
        <end position="123"/>
    </location>
</feature>
<dbReference type="NCBIfam" id="TIGR01905">
    <property type="entry name" value="paired_CXXCH_1"/>
    <property type="match status" value="2"/>
</dbReference>
<evidence type="ECO:0000313" key="3">
    <source>
        <dbReference type="Proteomes" id="UP000006695"/>
    </source>
</evidence>
<name>A5G563_GEOUR</name>
<protein>
    <submittedName>
        <fullName evidence="2">Cytochrome C family protein</fullName>
    </submittedName>
</protein>
<dbReference type="HOGENOM" id="CLU_1358816_0_0_7"/>
<dbReference type="Proteomes" id="UP000006695">
    <property type="component" value="Chromosome"/>
</dbReference>
<dbReference type="SUPFAM" id="SSF48695">
    <property type="entry name" value="Multiheme cytochromes"/>
    <property type="match status" value="1"/>
</dbReference>
<dbReference type="RefSeq" id="WP_011939607.1">
    <property type="nucleotide sequence ID" value="NC_009483.1"/>
</dbReference>
<dbReference type="Gene3D" id="3.90.10.10">
    <property type="entry name" value="Cytochrome C3"/>
    <property type="match status" value="1"/>
</dbReference>
<dbReference type="Pfam" id="PF09699">
    <property type="entry name" value="Paired_CXXCH_1"/>
    <property type="match status" value="2"/>
</dbReference>
<sequence>MKDGKHSANQGKITASFMACLLICLVVTAGCSAVSRHEILSTVFDGVPSYPPPDEFCKDYYEKTTAAGGNDLHAKEESGKSAGQSSRHQPYEEKKCDDCHDKSKEGGLVTAKIDLCFQCHKDFIKGSFVHGPVAVGECLACHEPHTSRYKSLLKADKNQICSVCHREKRLSVALHDKVSERQIYCSDCHDPHYGNASNFMK</sequence>
<proteinExistence type="predicted"/>
<feature type="domain" description="Doubled CXXCH motif" evidence="1">
    <location>
        <begin position="130"/>
        <end position="169"/>
    </location>
</feature>
<organism evidence="2 3">
    <name type="scientific">Geotalea uraniireducens (strain Rf4)</name>
    <name type="common">Geobacter uraniireducens</name>
    <dbReference type="NCBI Taxonomy" id="351605"/>
    <lineage>
        <taxon>Bacteria</taxon>
        <taxon>Pseudomonadati</taxon>
        <taxon>Thermodesulfobacteriota</taxon>
        <taxon>Desulfuromonadia</taxon>
        <taxon>Geobacterales</taxon>
        <taxon>Geobacteraceae</taxon>
        <taxon>Geotalea</taxon>
    </lineage>
</organism>
<dbReference type="InterPro" id="IPR010177">
    <property type="entry name" value="Paired_CXXCH_1"/>
</dbReference>
<dbReference type="InterPro" id="IPR036280">
    <property type="entry name" value="Multihaem_cyt_sf"/>
</dbReference>
<accession>A5G563</accession>